<dbReference type="InterPro" id="IPR038232">
    <property type="entry name" value="PknH-like_Extracell_sf"/>
</dbReference>
<feature type="region of interest" description="Disordered" evidence="1">
    <location>
        <begin position="105"/>
        <end position="146"/>
    </location>
</feature>
<feature type="compositionally biased region" description="Pro residues" evidence="1">
    <location>
        <begin position="22"/>
        <end position="32"/>
    </location>
</feature>
<evidence type="ECO:0000256" key="1">
    <source>
        <dbReference type="SAM" id="MobiDB-lite"/>
    </source>
</evidence>
<dbReference type="KEGG" id="mdx:BTO20_35815"/>
<feature type="transmembrane region" description="Helical" evidence="2">
    <location>
        <begin position="40"/>
        <end position="64"/>
    </location>
</feature>
<gene>
    <name evidence="5" type="ORF">BTO20_35815</name>
</gene>
<evidence type="ECO:0000313" key="5">
    <source>
        <dbReference type="EMBL" id="ART73200.1"/>
    </source>
</evidence>
<feature type="domain" description="DUF4190" evidence="3">
    <location>
        <begin position="42"/>
        <end position="93"/>
    </location>
</feature>
<feature type="compositionally biased region" description="Polar residues" evidence="1">
    <location>
        <begin position="106"/>
        <end position="120"/>
    </location>
</feature>
<feature type="region of interest" description="Disordered" evidence="1">
    <location>
        <begin position="1"/>
        <end position="37"/>
    </location>
</feature>
<dbReference type="EMBL" id="CP020809">
    <property type="protein sequence ID" value="ART73200.1"/>
    <property type="molecule type" value="Genomic_DNA"/>
</dbReference>
<evidence type="ECO:0008006" key="7">
    <source>
        <dbReference type="Google" id="ProtNLM"/>
    </source>
</evidence>
<organism evidence="5 6">
    <name type="scientific">Mycobacterium dioxanotrophicus</name>
    <dbReference type="NCBI Taxonomy" id="482462"/>
    <lineage>
        <taxon>Bacteria</taxon>
        <taxon>Bacillati</taxon>
        <taxon>Actinomycetota</taxon>
        <taxon>Actinomycetes</taxon>
        <taxon>Mycobacteriales</taxon>
        <taxon>Mycobacteriaceae</taxon>
        <taxon>Mycobacterium</taxon>
    </lineage>
</organism>
<sequence length="335" mass="35114">MTLGGGDSPNPFDAQPFGGAPTSPPAVPPPPPREQRGNTLATLSVVFAFVFAPVGVVLGHLALSEIRRQPQQGRDRALVGVALSYCAIAIAVVTVVVWSLLHPGDTDTSPQASPNSSPNRASTTVSTQMATSSSTTPTAQPKLSPHDWLLDGPELTAVLHVPFFPNIQSETEGPLSRMFDRTSIVDAPECLGAYTVAAGNIYAPSGGTEFAQQALAPPVSATGWLVEEAVIIYPSEAVARAQFAAMTQQWKDCMGRTMTFPSNGENYTLKDMQATDSTLEGLVGGPSPSTPNRRTVSVRDKYIVDVRVVGYASNHDDPGSGASDVANAISTKIGV</sequence>
<dbReference type="InterPro" id="IPR026954">
    <property type="entry name" value="PknH-like_Extracell"/>
</dbReference>
<evidence type="ECO:0000313" key="6">
    <source>
        <dbReference type="Proteomes" id="UP000195331"/>
    </source>
</evidence>
<evidence type="ECO:0000256" key="2">
    <source>
        <dbReference type="SAM" id="Phobius"/>
    </source>
</evidence>
<keyword evidence="2" id="KW-0812">Transmembrane</keyword>
<evidence type="ECO:0000259" key="4">
    <source>
        <dbReference type="Pfam" id="PF14032"/>
    </source>
</evidence>
<dbReference type="InterPro" id="IPR025241">
    <property type="entry name" value="DUF4190"/>
</dbReference>
<dbReference type="Pfam" id="PF13828">
    <property type="entry name" value="DUF4190"/>
    <property type="match status" value="1"/>
</dbReference>
<dbReference type="AlphaFoldDB" id="A0A1Y0CD61"/>
<name>A0A1Y0CD61_9MYCO</name>
<dbReference type="Proteomes" id="UP000195331">
    <property type="component" value="Chromosome"/>
</dbReference>
<feature type="domain" description="PknH-like extracellular" evidence="4">
    <location>
        <begin position="148"/>
        <end position="331"/>
    </location>
</feature>
<keyword evidence="6" id="KW-1185">Reference proteome</keyword>
<keyword evidence="2" id="KW-1133">Transmembrane helix</keyword>
<keyword evidence="2" id="KW-0472">Membrane</keyword>
<proteinExistence type="predicted"/>
<dbReference type="Gene3D" id="3.40.1000.70">
    <property type="entry name" value="PknH-like extracellular domain"/>
    <property type="match status" value="1"/>
</dbReference>
<feature type="transmembrane region" description="Helical" evidence="2">
    <location>
        <begin position="76"/>
        <end position="101"/>
    </location>
</feature>
<feature type="compositionally biased region" description="Low complexity" evidence="1">
    <location>
        <begin position="121"/>
        <end position="139"/>
    </location>
</feature>
<evidence type="ECO:0000259" key="3">
    <source>
        <dbReference type="Pfam" id="PF13828"/>
    </source>
</evidence>
<accession>A0A1Y0CD61</accession>
<protein>
    <recommendedName>
        <fullName evidence="7">Nuclease PIN</fullName>
    </recommendedName>
</protein>
<dbReference type="RefSeq" id="WP_087081189.1">
    <property type="nucleotide sequence ID" value="NZ_CP020809.1"/>
</dbReference>
<dbReference type="OrthoDB" id="4696396at2"/>
<reference evidence="5 6" key="1">
    <citation type="submission" date="2017-04" db="EMBL/GenBank/DDBJ databases">
        <title>Whole Genome Sequence of 1,4-Dioxane Degrading Bacterium Mycobacterium dioxanotrophicus PH-06.</title>
        <authorList>
            <person name="He Y."/>
        </authorList>
    </citation>
    <scope>NUCLEOTIDE SEQUENCE [LARGE SCALE GENOMIC DNA]</scope>
    <source>
        <strain evidence="5 6">PH-06</strain>
    </source>
</reference>
<dbReference type="Pfam" id="PF14032">
    <property type="entry name" value="PknH_C"/>
    <property type="match status" value="1"/>
</dbReference>